<dbReference type="EC" id="3.1.-.-" evidence="2"/>
<dbReference type="AlphaFoldDB" id="A0A4S4NNA7"/>
<keyword evidence="2" id="KW-0378">Hydrolase</keyword>
<evidence type="ECO:0000259" key="1">
    <source>
        <dbReference type="Pfam" id="PF00149"/>
    </source>
</evidence>
<dbReference type="Proteomes" id="UP000308528">
    <property type="component" value="Unassembled WGS sequence"/>
</dbReference>
<dbReference type="NCBIfam" id="TIGR04123">
    <property type="entry name" value="P_estr_lig_assc"/>
    <property type="match status" value="1"/>
</dbReference>
<gene>
    <name evidence="2" type="primary">pdeM</name>
    <name evidence="2" type="ORF">E4021_07100</name>
</gene>
<sequence length="234" mass="25986">MSRDRRSRAADKSYFCGPMETVIIAGEKLLLHPDRAIYWPARRMLLLADLHLGKGAHFRRAGIAVPRGVSSVNFLRLAGLLEEFGPERVLLLGDLFHSDHNHVWGDFCAFTAARPAIRFELVPGNHDVLPPHCYEEARLVCHPEIITEGPFSLSHHPLTEERRPAGQYNLCGHVHPCVRLLDGSGRSMKLPSFYFGSNEGILPAFGEFTGCAEVKVRPGDRVFVLAEDAVLAVS</sequence>
<dbReference type="GO" id="GO:0004519">
    <property type="term" value="F:endonuclease activity"/>
    <property type="evidence" value="ECO:0007669"/>
    <property type="project" value="UniProtKB-KW"/>
</dbReference>
<proteinExistence type="predicted"/>
<dbReference type="GO" id="GO:0016787">
    <property type="term" value="F:hydrolase activity"/>
    <property type="evidence" value="ECO:0007669"/>
    <property type="project" value="UniProtKB-KW"/>
</dbReference>
<dbReference type="GO" id="GO:0016874">
    <property type="term" value="F:ligase activity"/>
    <property type="evidence" value="ECO:0007669"/>
    <property type="project" value="UniProtKB-KW"/>
</dbReference>
<keyword evidence="2" id="KW-0255">Endonuclease</keyword>
<dbReference type="Pfam" id="PF00149">
    <property type="entry name" value="Metallophos"/>
    <property type="match status" value="1"/>
</dbReference>
<dbReference type="InterPro" id="IPR026336">
    <property type="entry name" value="PdeM-like"/>
</dbReference>
<keyword evidence="2" id="KW-0436">Ligase</keyword>
<accession>A0A4S4NNA7</accession>
<dbReference type="InterPro" id="IPR029052">
    <property type="entry name" value="Metallo-depent_PP-like"/>
</dbReference>
<dbReference type="SUPFAM" id="SSF56300">
    <property type="entry name" value="Metallo-dependent phosphatases"/>
    <property type="match status" value="1"/>
</dbReference>
<feature type="domain" description="Calcineurin-like phosphoesterase" evidence="1">
    <location>
        <begin position="43"/>
        <end position="133"/>
    </location>
</feature>
<organism evidence="2 3">
    <name type="scientific">Neolewinella litorea</name>
    <dbReference type="NCBI Taxonomy" id="2562452"/>
    <lineage>
        <taxon>Bacteria</taxon>
        <taxon>Pseudomonadati</taxon>
        <taxon>Bacteroidota</taxon>
        <taxon>Saprospiria</taxon>
        <taxon>Saprospirales</taxon>
        <taxon>Lewinellaceae</taxon>
        <taxon>Neolewinella</taxon>
    </lineage>
</organism>
<reference evidence="2 3" key="1">
    <citation type="submission" date="2019-04" db="EMBL/GenBank/DDBJ databases">
        <title>Lewinella litorea sp. nov., isolated from a marine sand.</title>
        <authorList>
            <person name="Yoon J.-H."/>
        </authorList>
    </citation>
    <scope>NUCLEOTIDE SEQUENCE [LARGE SCALE GENOMIC DNA]</scope>
    <source>
        <strain evidence="2 3">HSMS-39</strain>
    </source>
</reference>
<protein>
    <submittedName>
        <fullName evidence="2">Ligase-associated DNA damage response endonuclease PdeM</fullName>
        <ecNumber evidence="2">3.1.-.-</ecNumber>
    </submittedName>
</protein>
<evidence type="ECO:0000313" key="2">
    <source>
        <dbReference type="EMBL" id="THH40495.1"/>
    </source>
</evidence>
<keyword evidence="2" id="KW-0540">Nuclease</keyword>
<name>A0A4S4NNA7_9BACT</name>
<dbReference type="InterPro" id="IPR004843">
    <property type="entry name" value="Calcineurin-like_PHP"/>
</dbReference>
<dbReference type="PANTHER" id="PTHR39323:SF1">
    <property type="entry name" value="BLR1149 PROTEIN"/>
    <property type="match status" value="1"/>
</dbReference>
<keyword evidence="3" id="KW-1185">Reference proteome</keyword>
<evidence type="ECO:0000313" key="3">
    <source>
        <dbReference type="Proteomes" id="UP000308528"/>
    </source>
</evidence>
<dbReference type="EMBL" id="SRSF01000002">
    <property type="protein sequence ID" value="THH40495.1"/>
    <property type="molecule type" value="Genomic_DNA"/>
</dbReference>
<comment type="caution">
    <text evidence="2">The sequence shown here is derived from an EMBL/GenBank/DDBJ whole genome shotgun (WGS) entry which is preliminary data.</text>
</comment>
<dbReference type="Gene3D" id="3.60.21.10">
    <property type="match status" value="1"/>
</dbReference>
<dbReference type="PANTHER" id="PTHR39323">
    <property type="entry name" value="BLR1149 PROTEIN"/>
    <property type="match status" value="1"/>
</dbReference>
<dbReference type="OrthoDB" id="9795838at2"/>